<evidence type="ECO:0000313" key="2">
    <source>
        <dbReference type="Proteomes" id="UP001060215"/>
    </source>
</evidence>
<name>A0ACC0IKP9_9ERIC</name>
<gene>
    <name evidence="1" type="ORF">LOK49_LG02G01179</name>
</gene>
<organism evidence="1 2">
    <name type="scientific">Camellia lanceoleosa</name>
    <dbReference type="NCBI Taxonomy" id="1840588"/>
    <lineage>
        <taxon>Eukaryota</taxon>
        <taxon>Viridiplantae</taxon>
        <taxon>Streptophyta</taxon>
        <taxon>Embryophyta</taxon>
        <taxon>Tracheophyta</taxon>
        <taxon>Spermatophyta</taxon>
        <taxon>Magnoliopsida</taxon>
        <taxon>eudicotyledons</taxon>
        <taxon>Gunneridae</taxon>
        <taxon>Pentapetalae</taxon>
        <taxon>asterids</taxon>
        <taxon>Ericales</taxon>
        <taxon>Theaceae</taxon>
        <taxon>Camellia</taxon>
    </lineage>
</organism>
<proteinExistence type="predicted"/>
<comment type="caution">
    <text evidence="1">The sequence shown here is derived from an EMBL/GenBank/DDBJ whole genome shotgun (WGS) entry which is preliminary data.</text>
</comment>
<keyword evidence="2" id="KW-1185">Reference proteome</keyword>
<dbReference type="EMBL" id="CM045760">
    <property type="protein sequence ID" value="KAI8026253.1"/>
    <property type="molecule type" value="Genomic_DNA"/>
</dbReference>
<sequence length="455" mass="50386">MKGVKKKIGGEITAIDAVQLPLPLPVADGGEEVDGKAAYGGDDEAAVAETVVEEQRLEKGDGGGEEGGEDGEEDEEEEEGEEEEGEKGPDKFDHLEIDDDGEADDTERPKLAEDFYEIEAVRKKRVRKGEAQYLIKWRGWPETANTWEPIENLLFCSDVIDAFEESLQSGNHRSSRRRKRKHGVTHTQPKKKQRTSPAAATYNVPAVKVRIIEEPLPMVPLDDSSLANGGEKYLWAANNVELSKQTKESGFGAVPTQIEEMEDQNELNLKLSELRGTMATYEEDVNKCSVRYQEAHDLEGDGSANGLSKVDCVKQVQPGRFTGAKRRKSGSVQRFKQDSALCLSHDAQNTMARTTDGPCGNVGWRGSQNSDFVGNDLGNKNKFVNSKNVSTITEIIKPISYSSSLINNVEDVSITFMAMRSDGKEVMVDNKFLKAHNPLLLINFYEQHLRYSATP</sequence>
<dbReference type="Proteomes" id="UP001060215">
    <property type="component" value="Chromosome 3"/>
</dbReference>
<evidence type="ECO:0000313" key="1">
    <source>
        <dbReference type="EMBL" id="KAI8026253.1"/>
    </source>
</evidence>
<reference evidence="1 2" key="1">
    <citation type="journal article" date="2022" name="Plant J.">
        <title>Chromosome-level genome of Camellia lanceoleosa provides a valuable resource for understanding genome evolution and self-incompatibility.</title>
        <authorList>
            <person name="Gong W."/>
            <person name="Xiao S."/>
            <person name="Wang L."/>
            <person name="Liao Z."/>
            <person name="Chang Y."/>
            <person name="Mo W."/>
            <person name="Hu G."/>
            <person name="Li W."/>
            <person name="Zhao G."/>
            <person name="Zhu H."/>
            <person name="Hu X."/>
            <person name="Ji K."/>
            <person name="Xiang X."/>
            <person name="Song Q."/>
            <person name="Yuan D."/>
            <person name="Jin S."/>
            <person name="Zhang L."/>
        </authorList>
    </citation>
    <scope>NUCLEOTIDE SEQUENCE [LARGE SCALE GENOMIC DNA]</scope>
    <source>
        <strain evidence="1">SQ_2022a</strain>
    </source>
</reference>
<protein>
    <submittedName>
        <fullName evidence="1">Chromo domain protein LHP1</fullName>
    </submittedName>
</protein>
<accession>A0ACC0IKP9</accession>